<dbReference type="PANTHER" id="PTHR36845:SF1">
    <property type="entry name" value="HYDROLASE, PUTATIVE (AFU_ORTHOLOGUE AFUA_7G05090)-RELATED"/>
    <property type="match status" value="1"/>
</dbReference>
<organism evidence="5 6">
    <name type="scientific">Marvinbryantia formatexigens DSM 14469</name>
    <dbReference type="NCBI Taxonomy" id="478749"/>
    <lineage>
        <taxon>Bacteria</taxon>
        <taxon>Bacillati</taxon>
        <taxon>Bacillota</taxon>
        <taxon>Clostridia</taxon>
        <taxon>Lachnospirales</taxon>
        <taxon>Lachnospiraceae</taxon>
        <taxon>Marvinbryantia</taxon>
    </lineage>
</organism>
<dbReference type="STRING" id="168384.SAMN05660368_03209"/>
<evidence type="ECO:0000256" key="2">
    <source>
        <dbReference type="ARBA" id="ARBA00038358"/>
    </source>
</evidence>
<dbReference type="GO" id="GO:0000272">
    <property type="term" value="P:polysaccharide catabolic process"/>
    <property type="evidence" value="ECO:0007669"/>
    <property type="project" value="TreeGrafter"/>
</dbReference>
<evidence type="ECO:0000256" key="3">
    <source>
        <dbReference type="PIRSR" id="PIRSR610905-1"/>
    </source>
</evidence>
<sequence length="388" mass="44756">MEENRLTGYEEWAEGIASKIRKKMEWVSEKNKDKIPYTTNEAGDYDDRSDTNKKWALDDGLNWWTNGFWGGLMWLLYQDTKDGRYAEIARLSEYRMEKCFEGFYGLHHDVGFMFQLSAVADYRLTKNERSRKIGLHAANLLAGRFNPAGNFIRAWNEVSNEDTIGWAIIDCMMNISLLYWAWEETKDPRFRHIAMAHADTVMKHFVRPDGSVNHIVEFNPETGEVVRSLGGQGYEEDSSWTRGQGWAVYGFMISYRHTGKQEYLDTAKRVAHYCMANIPENGIIPVDFRQPKEPAYEDSCGACVIAGGLLEIAKYVPEQEKEMYVNSAVKILRAIDETRSDWGRDCDAVVQNCTGAYHSPEHHFTMTYADYFFAEAIYKLKGTGIFLW</sequence>
<dbReference type="eggNOG" id="COG1331">
    <property type="taxonomic scope" value="Bacteria"/>
</dbReference>
<proteinExistence type="inferred from homology"/>
<dbReference type="Gene3D" id="1.50.10.10">
    <property type="match status" value="1"/>
</dbReference>
<name>C6LJB2_9FIRM</name>
<dbReference type="Proteomes" id="UP000005561">
    <property type="component" value="Unassembled WGS sequence"/>
</dbReference>
<gene>
    <name evidence="5" type="primary">ugl</name>
    <name evidence="5" type="ORF">BRYFOR_08747</name>
</gene>
<dbReference type="InterPro" id="IPR012341">
    <property type="entry name" value="6hp_glycosidase-like_sf"/>
</dbReference>
<dbReference type="SUPFAM" id="SSF48208">
    <property type="entry name" value="Six-hairpin glycosidases"/>
    <property type="match status" value="1"/>
</dbReference>
<evidence type="ECO:0000256" key="1">
    <source>
        <dbReference type="ARBA" id="ARBA00022801"/>
    </source>
</evidence>
<dbReference type="RefSeq" id="WP_006863511.1">
    <property type="nucleotide sequence ID" value="NZ_ACCL02000020.1"/>
</dbReference>
<dbReference type="InterPro" id="IPR052369">
    <property type="entry name" value="UG_Glycosaminoglycan_Hydrolase"/>
</dbReference>
<accession>C6LJB2</accession>
<keyword evidence="5" id="KW-0326">Glycosidase</keyword>
<protein>
    <submittedName>
        <fullName evidence="5">Unsaturated glucuronyl hydrolase</fullName>
        <ecNumber evidence="5">3.2.1.-</ecNumber>
    </submittedName>
</protein>
<dbReference type="GO" id="GO:0052757">
    <property type="term" value="F:chondroitin hydrolase activity"/>
    <property type="evidence" value="ECO:0007669"/>
    <property type="project" value="TreeGrafter"/>
</dbReference>
<dbReference type="InterPro" id="IPR010905">
    <property type="entry name" value="Glyco_hydro_88"/>
</dbReference>
<feature type="active site" description="Nucleophile" evidence="3">
    <location>
        <position position="109"/>
    </location>
</feature>
<dbReference type="AlphaFoldDB" id="C6LJB2"/>
<feature type="binding site" evidence="4">
    <location>
        <position position="242"/>
    </location>
    <ligand>
        <name>substrate</name>
    </ligand>
</feature>
<feature type="binding site" evidence="4">
    <location>
        <position position="170"/>
    </location>
    <ligand>
        <name>substrate</name>
    </ligand>
</feature>
<dbReference type="EMBL" id="ACCL02000020">
    <property type="protein sequence ID" value="EET59226.1"/>
    <property type="molecule type" value="Genomic_DNA"/>
</dbReference>
<evidence type="ECO:0000313" key="5">
    <source>
        <dbReference type="EMBL" id="EET59226.1"/>
    </source>
</evidence>
<feature type="active site" description="Proton donor" evidence="3">
    <location>
        <position position="170"/>
    </location>
</feature>
<dbReference type="EC" id="3.2.1.-" evidence="5"/>
<dbReference type="PANTHER" id="PTHR36845">
    <property type="entry name" value="HYDROLASE, PUTATIVE (AFU_ORTHOLOGUE AFUA_7G05090)-RELATED"/>
    <property type="match status" value="1"/>
</dbReference>
<dbReference type="Pfam" id="PF07470">
    <property type="entry name" value="Glyco_hydro_88"/>
    <property type="match status" value="1"/>
</dbReference>
<feature type="binding site" evidence="4">
    <location>
        <position position="109"/>
    </location>
    <ligand>
        <name>substrate</name>
    </ligand>
</feature>
<reference evidence="5" key="1">
    <citation type="submission" date="2009-07" db="EMBL/GenBank/DDBJ databases">
        <authorList>
            <person name="Weinstock G."/>
            <person name="Sodergren E."/>
            <person name="Clifton S."/>
            <person name="Fulton L."/>
            <person name="Fulton B."/>
            <person name="Courtney L."/>
            <person name="Fronick C."/>
            <person name="Harrison M."/>
            <person name="Strong C."/>
            <person name="Farmer C."/>
            <person name="Delahaunty K."/>
            <person name="Markovic C."/>
            <person name="Hall O."/>
            <person name="Minx P."/>
            <person name="Tomlinson C."/>
            <person name="Mitreva M."/>
            <person name="Nelson J."/>
            <person name="Hou S."/>
            <person name="Wollam A."/>
            <person name="Pepin K.H."/>
            <person name="Johnson M."/>
            <person name="Bhonagiri V."/>
            <person name="Nash W.E."/>
            <person name="Warren W."/>
            <person name="Chinwalla A."/>
            <person name="Mardis E.R."/>
            <person name="Wilson R.K."/>
        </authorList>
    </citation>
    <scope>NUCLEOTIDE SEQUENCE [LARGE SCALE GENOMIC DNA]</scope>
    <source>
        <strain evidence="5">DSM 14469</strain>
    </source>
</reference>
<keyword evidence="1 5" id="KW-0378">Hydrolase</keyword>
<evidence type="ECO:0000313" key="6">
    <source>
        <dbReference type="Proteomes" id="UP000005561"/>
    </source>
</evidence>
<keyword evidence="6" id="KW-1185">Reference proteome</keyword>
<comment type="similarity">
    <text evidence="2">Belongs to the glycosyl hydrolase 88 family.</text>
</comment>
<dbReference type="InterPro" id="IPR008928">
    <property type="entry name" value="6-hairpin_glycosidase_sf"/>
</dbReference>
<dbReference type="OrthoDB" id="428577at2"/>
<feature type="binding site" evidence="4">
    <location>
        <position position="246"/>
    </location>
    <ligand>
        <name>substrate</name>
    </ligand>
</feature>
<comment type="caution">
    <text evidence="5">The sequence shown here is derived from an EMBL/GenBank/DDBJ whole genome shotgun (WGS) entry which is preliminary data.</text>
</comment>
<evidence type="ECO:0000256" key="4">
    <source>
        <dbReference type="PIRSR" id="PIRSR610905-2"/>
    </source>
</evidence>
<feature type="binding site" evidence="4">
    <location>
        <position position="359"/>
    </location>
    <ligand>
        <name>substrate</name>
    </ligand>
</feature>